<dbReference type="EMBL" id="RSEJ01000002">
    <property type="protein sequence ID" value="NBI51601.1"/>
    <property type="molecule type" value="Genomic_DNA"/>
</dbReference>
<dbReference type="InterPro" id="IPR021308">
    <property type="entry name" value="GfcB"/>
</dbReference>
<protein>
    <submittedName>
        <fullName evidence="2">YjbF family lipoprotein</fullName>
    </submittedName>
</protein>
<organism evidence="2 3">
    <name type="scientific">Photobacterium alginatilyticum</name>
    <dbReference type="NCBI Taxonomy" id="1775171"/>
    <lineage>
        <taxon>Bacteria</taxon>
        <taxon>Pseudomonadati</taxon>
        <taxon>Pseudomonadota</taxon>
        <taxon>Gammaproteobacteria</taxon>
        <taxon>Vibrionales</taxon>
        <taxon>Vibrionaceae</taxon>
        <taxon>Photobacterium</taxon>
    </lineage>
</organism>
<dbReference type="RefSeq" id="WP_160648690.1">
    <property type="nucleotide sequence ID" value="NZ_RSEJ01000002.1"/>
</dbReference>
<evidence type="ECO:0000313" key="3">
    <source>
        <dbReference type="Proteomes" id="UP000738517"/>
    </source>
</evidence>
<accession>A0ABW9YCX2</accession>
<dbReference type="PROSITE" id="PS51257">
    <property type="entry name" value="PROKAR_LIPOPROTEIN"/>
    <property type="match status" value="1"/>
</dbReference>
<keyword evidence="2" id="KW-0449">Lipoprotein</keyword>
<comment type="caution">
    <text evidence="2">The sequence shown here is derived from an EMBL/GenBank/DDBJ whole genome shotgun (WGS) entry which is preliminary data.</text>
</comment>
<dbReference type="SUPFAM" id="SSF159270">
    <property type="entry name" value="YmcC-like"/>
    <property type="match status" value="1"/>
</dbReference>
<sequence>MRSLQRSILCLCVVLISAAITGCSQKFNDVNDTIKVALFGEQDIWLDQDDVNNLPYASIYAKVSDGPQAFMVLALAEPKTRLGKHQATSQQASIKQVSAQQASLQHTTQLKWMSSDNGMLVTENGRLVKTLNLPQGNLIETISSQPDPLVLGLHLPSTPTIWQRKIDWQPGYHFGYTLQSEFTRQKDAVIIVNERPIKALYFTENVTVSSLNTEYQNDFWLHPQTGKVLKSRQKIAPSLPYVEITLLKPYS</sequence>
<reference evidence="2 3" key="1">
    <citation type="journal article" date="2017" name="Int. J. Syst. Evol. Microbiol.">
        <title>Photobacterium alginatilyticum sp. nov., a marine bacterium isolated from bottom seawater.</title>
        <authorList>
            <person name="Wang X."/>
            <person name="Wang Y."/>
            <person name="Yang X."/>
            <person name="Sun H."/>
            <person name="Li B."/>
            <person name="Zhang X.H."/>
        </authorList>
    </citation>
    <scope>NUCLEOTIDE SEQUENCE [LARGE SCALE GENOMIC DNA]</scope>
    <source>
        <strain evidence="2 3">P03D4</strain>
    </source>
</reference>
<feature type="chain" id="PRO_5046284614" evidence="1">
    <location>
        <begin position="19"/>
        <end position="251"/>
    </location>
</feature>
<dbReference type="InterPro" id="IPR023373">
    <property type="entry name" value="YmcC_sf"/>
</dbReference>
<keyword evidence="1" id="KW-0732">Signal</keyword>
<evidence type="ECO:0000313" key="2">
    <source>
        <dbReference type="EMBL" id="NBI51601.1"/>
    </source>
</evidence>
<keyword evidence="3" id="KW-1185">Reference proteome</keyword>
<proteinExistence type="predicted"/>
<name>A0ABW9YCX2_9GAMM</name>
<feature type="signal peptide" evidence="1">
    <location>
        <begin position="1"/>
        <end position="18"/>
    </location>
</feature>
<gene>
    <name evidence="2" type="ORF">EIZ48_03290</name>
</gene>
<dbReference type="Gene3D" id="2.40.360.10">
    <property type="entry name" value="YmcC-like"/>
    <property type="match status" value="1"/>
</dbReference>
<dbReference type="Pfam" id="PF11102">
    <property type="entry name" value="YjbF"/>
    <property type="match status" value="1"/>
</dbReference>
<dbReference type="Proteomes" id="UP000738517">
    <property type="component" value="Unassembled WGS sequence"/>
</dbReference>
<evidence type="ECO:0000256" key="1">
    <source>
        <dbReference type="SAM" id="SignalP"/>
    </source>
</evidence>